<dbReference type="GO" id="GO:0030170">
    <property type="term" value="F:pyridoxal phosphate binding"/>
    <property type="evidence" value="ECO:0007669"/>
    <property type="project" value="InterPro"/>
</dbReference>
<dbReference type="UniPathway" id="UPA00251">
    <property type="reaction ID" value="UER00317"/>
</dbReference>
<comment type="caution">
    <text evidence="9">The sequence shown here is derived from an EMBL/GenBank/DDBJ whole genome shotgun (WGS) entry which is preliminary data.</text>
</comment>
<comment type="subcellular location">
    <subcellularLocation>
        <location evidence="8">Cytoplasm</location>
    </subcellularLocation>
</comment>
<dbReference type="CDD" id="cd00610">
    <property type="entry name" value="OAT_like"/>
    <property type="match status" value="1"/>
</dbReference>
<evidence type="ECO:0000256" key="1">
    <source>
        <dbReference type="ARBA" id="ARBA00001579"/>
    </source>
</evidence>
<dbReference type="NCBIfam" id="TIGR00713">
    <property type="entry name" value="hemL"/>
    <property type="match status" value="1"/>
</dbReference>
<dbReference type="InterPro" id="IPR015421">
    <property type="entry name" value="PyrdxlP-dep_Trfase_major"/>
</dbReference>
<dbReference type="InterPro" id="IPR004639">
    <property type="entry name" value="4pyrrol_synth_GluAld_NH2Trfase"/>
</dbReference>
<dbReference type="GO" id="GO:0006782">
    <property type="term" value="P:protoporphyrinogen IX biosynthetic process"/>
    <property type="evidence" value="ECO:0007669"/>
    <property type="project" value="UniProtKB-UniRule"/>
</dbReference>
<dbReference type="PANTHER" id="PTHR43713:SF3">
    <property type="entry name" value="GLUTAMATE-1-SEMIALDEHYDE 2,1-AMINOMUTASE 1, CHLOROPLASTIC-RELATED"/>
    <property type="match status" value="1"/>
</dbReference>
<comment type="cofactor">
    <cofactor evidence="2 8">
        <name>pyridoxal 5'-phosphate</name>
        <dbReference type="ChEBI" id="CHEBI:597326"/>
    </cofactor>
</comment>
<comment type="pathway">
    <text evidence="3">Porphyrin-containing compound metabolism; protoporphyrin-IX biosynthesis; 5-aminolevulinate from L-glutamyl-tRNA(Glu): step 2/2.</text>
</comment>
<keyword evidence="6 8" id="KW-0413">Isomerase</keyword>
<comment type="catalytic activity">
    <reaction evidence="1 8">
        <text>(S)-4-amino-5-oxopentanoate = 5-aminolevulinate</text>
        <dbReference type="Rhea" id="RHEA:14265"/>
        <dbReference type="ChEBI" id="CHEBI:57501"/>
        <dbReference type="ChEBI" id="CHEBI:356416"/>
        <dbReference type="EC" id="5.4.3.8"/>
    </reaction>
</comment>
<comment type="similarity">
    <text evidence="4 8">Belongs to the class-III pyridoxal-phosphate-dependent aminotransferase family. HemL subfamily.</text>
</comment>
<evidence type="ECO:0000256" key="4">
    <source>
        <dbReference type="ARBA" id="ARBA00008981"/>
    </source>
</evidence>
<dbReference type="GO" id="GO:0005737">
    <property type="term" value="C:cytoplasm"/>
    <property type="evidence" value="ECO:0007669"/>
    <property type="project" value="UniProtKB-SubCell"/>
</dbReference>
<dbReference type="Proteomes" id="UP000263273">
    <property type="component" value="Unassembled WGS sequence"/>
</dbReference>
<dbReference type="EMBL" id="DNZF01000252">
    <property type="protein sequence ID" value="HBK54596.1"/>
    <property type="molecule type" value="Genomic_DNA"/>
</dbReference>
<evidence type="ECO:0000256" key="3">
    <source>
        <dbReference type="ARBA" id="ARBA00004819"/>
    </source>
</evidence>
<dbReference type="SUPFAM" id="SSF53383">
    <property type="entry name" value="PLP-dependent transferases"/>
    <property type="match status" value="1"/>
</dbReference>
<dbReference type="InterPro" id="IPR015424">
    <property type="entry name" value="PyrdxlP-dep_Trfase"/>
</dbReference>
<keyword evidence="8" id="KW-0963">Cytoplasm</keyword>
<keyword evidence="5 8" id="KW-0663">Pyridoxal phosphate</keyword>
<dbReference type="InterPro" id="IPR005814">
    <property type="entry name" value="Aminotrans_3"/>
</dbReference>
<sequence length="427" mass="46475">MRTERSIELFARAREYIPGGVNSPVRAFKAVGNNPLFIKEGHGSKVYDVDGNEYIDYVCSWGPLILGHSHPQVVQAICEAAEKGSSFGAPCEQEIELAQLICEAIPSVEKVRMVNSGTEATMSAVRLARAFTGRNHIVKFEGCYHGHADHFLIQAGSGLLTAGVPTSPGVPEAFARHTLVARYNELDSVERLFAQAPADIAAVIVEPVAGNMGLVLPEPGFLEGLRQITKRYGALLIFDEVISGFRFCFGGYQNIVNIEPDLTTLGKIIGGGLPVGAYGGKKEIMDRIAPEGDVYQAGTLSGNPLAMAAGSATLKILREGTFYELLENTADSLCGQLDQVLARYDRQISMNRAASLFSIFFTEDKVRDYPSVMRSDTGKYARFHQQLLRGGVYFPPSQFEVCFISAAHDEGDVEKTLKTVDKALQQL</sequence>
<keyword evidence="7 8" id="KW-0627">Porphyrin biosynthesis</keyword>
<dbReference type="HAMAP" id="MF_00375">
    <property type="entry name" value="HemL_aminotrans_3"/>
    <property type="match status" value="1"/>
</dbReference>
<dbReference type="PANTHER" id="PTHR43713">
    <property type="entry name" value="GLUTAMATE-1-SEMIALDEHYDE 2,1-AMINOMUTASE"/>
    <property type="match status" value="1"/>
</dbReference>
<evidence type="ECO:0000313" key="9">
    <source>
        <dbReference type="EMBL" id="HBK54596.1"/>
    </source>
</evidence>
<dbReference type="GO" id="GO:0008483">
    <property type="term" value="F:transaminase activity"/>
    <property type="evidence" value="ECO:0007669"/>
    <property type="project" value="InterPro"/>
</dbReference>
<proteinExistence type="inferred from homology"/>
<dbReference type="AlphaFoldDB" id="A0A354Z0W2"/>
<comment type="subunit">
    <text evidence="8">Homodimer.</text>
</comment>
<dbReference type="Gene3D" id="3.40.640.10">
    <property type="entry name" value="Type I PLP-dependent aspartate aminotransferase-like (Major domain)"/>
    <property type="match status" value="1"/>
</dbReference>
<evidence type="ECO:0000256" key="8">
    <source>
        <dbReference type="HAMAP-Rule" id="MF_00375"/>
    </source>
</evidence>
<dbReference type="EC" id="5.4.3.8" evidence="8"/>
<accession>A0A354Z0W2</accession>
<gene>
    <name evidence="8 9" type="primary">hemL</name>
    <name evidence="9" type="ORF">DDZ44_11730</name>
</gene>
<evidence type="ECO:0000256" key="2">
    <source>
        <dbReference type="ARBA" id="ARBA00001933"/>
    </source>
</evidence>
<dbReference type="FunFam" id="3.40.640.10:FF:000021">
    <property type="entry name" value="Glutamate-1-semialdehyde 2,1-aminomutase"/>
    <property type="match status" value="1"/>
</dbReference>
<feature type="modified residue" description="N6-(pyridoxal phosphate)lysine" evidence="8">
    <location>
        <position position="267"/>
    </location>
</feature>
<dbReference type="STRING" id="378794.GCA_001570625_02066"/>
<dbReference type="GO" id="GO:0042286">
    <property type="term" value="F:glutamate-1-semialdehyde 2,1-aminomutase activity"/>
    <property type="evidence" value="ECO:0007669"/>
    <property type="project" value="UniProtKB-UniRule"/>
</dbReference>
<protein>
    <recommendedName>
        <fullName evidence="8">Glutamate-1-semialdehyde 2,1-aminomutase</fullName>
        <shortName evidence="8">GSA</shortName>
        <ecNumber evidence="8">5.4.3.8</ecNumber>
    </recommendedName>
    <alternativeName>
        <fullName evidence="8">Glutamate-1-semialdehyde aminotransferase</fullName>
        <shortName evidence="8">GSA-AT</shortName>
    </alternativeName>
</protein>
<dbReference type="Pfam" id="PF00202">
    <property type="entry name" value="Aminotran_3"/>
    <property type="match status" value="1"/>
</dbReference>
<dbReference type="NCBIfam" id="NF000818">
    <property type="entry name" value="PRK00062.1"/>
    <property type="match status" value="1"/>
</dbReference>
<dbReference type="Gene3D" id="3.90.1150.10">
    <property type="entry name" value="Aspartate Aminotransferase, domain 1"/>
    <property type="match status" value="1"/>
</dbReference>
<evidence type="ECO:0000313" key="10">
    <source>
        <dbReference type="Proteomes" id="UP000263273"/>
    </source>
</evidence>
<reference evidence="9 10" key="1">
    <citation type="journal article" date="2018" name="Nat. Biotechnol.">
        <title>A standardized bacterial taxonomy based on genome phylogeny substantially revises the tree of life.</title>
        <authorList>
            <person name="Parks D.H."/>
            <person name="Chuvochina M."/>
            <person name="Waite D.W."/>
            <person name="Rinke C."/>
            <person name="Skarshewski A."/>
            <person name="Chaumeil P.A."/>
            <person name="Hugenholtz P."/>
        </authorList>
    </citation>
    <scope>NUCLEOTIDE SEQUENCE [LARGE SCALE GENOMIC DNA]</scope>
    <source>
        <strain evidence="9">UBA10948</strain>
    </source>
</reference>
<dbReference type="RefSeq" id="WP_061214507.1">
    <property type="nucleotide sequence ID" value="NZ_DCDX01000016.1"/>
</dbReference>
<evidence type="ECO:0000256" key="5">
    <source>
        <dbReference type="ARBA" id="ARBA00022898"/>
    </source>
</evidence>
<organism evidence="9 10">
    <name type="scientific">Syntrophomonas wolfei</name>
    <dbReference type="NCBI Taxonomy" id="863"/>
    <lineage>
        <taxon>Bacteria</taxon>
        <taxon>Bacillati</taxon>
        <taxon>Bacillota</taxon>
        <taxon>Clostridia</taxon>
        <taxon>Eubacteriales</taxon>
        <taxon>Syntrophomonadaceae</taxon>
        <taxon>Syntrophomonas</taxon>
    </lineage>
</organism>
<name>A0A354Z0W2_9FIRM</name>
<evidence type="ECO:0000256" key="6">
    <source>
        <dbReference type="ARBA" id="ARBA00023235"/>
    </source>
</evidence>
<dbReference type="InterPro" id="IPR015422">
    <property type="entry name" value="PyrdxlP-dep_Trfase_small"/>
</dbReference>
<evidence type="ECO:0000256" key="7">
    <source>
        <dbReference type="ARBA" id="ARBA00023244"/>
    </source>
</evidence>